<feature type="transmembrane region" description="Helical" evidence="1">
    <location>
        <begin position="91"/>
        <end position="110"/>
    </location>
</feature>
<accession>A0ABS2G7Q0</accession>
<dbReference type="EMBL" id="JACSNV010000005">
    <property type="protein sequence ID" value="MBM6877499.1"/>
    <property type="molecule type" value="Genomic_DNA"/>
</dbReference>
<keyword evidence="1" id="KW-0472">Membrane</keyword>
<reference evidence="2 3" key="1">
    <citation type="journal article" date="2021" name="Sci. Rep.">
        <title>The distribution of antibiotic resistance genes in chicken gut microbiota commensals.</title>
        <authorList>
            <person name="Juricova H."/>
            <person name="Matiasovicova J."/>
            <person name="Kubasova T."/>
            <person name="Cejkova D."/>
            <person name="Rychlik I."/>
        </authorList>
    </citation>
    <scope>NUCLEOTIDE SEQUENCE [LARGE SCALE GENOMIC DNA]</scope>
    <source>
        <strain evidence="2 3">An431b</strain>
    </source>
</reference>
<feature type="transmembrane region" description="Helical" evidence="1">
    <location>
        <begin position="324"/>
        <end position="346"/>
    </location>
</feature>
<keyword evidence="3" id="KW-1185">Reference proteome</keyword>
<dbReference type="RefSeq" id="WP_205133471.1">
    <property type="nucleotide sequence ID" value="NZ_JACSNT010000006.1"/>
</dbReference>
<keyword evidence="1" id="KW-1133">Transmembrane helix</keyword>
<feature type="transmembrane region" description="Helical" evidence="1">
    <location>
        <begin position="153"/>
        <end position="172"/>
    </location>
</feature>
<feature type="transmembrane region" description="Helical" evidence="1">
    <location>
        <begin position="278"/>
        <end position="303"/>
    </location>
</feature>
<keyword evidence="1" id="KW-0812">Transmembrane</keyword>
<evidence type="ECO:0000313" key="2">
    <source>
        <dbReference type="EMBL" id="MBM6877499.1"/>
    </source>
</evidence>
<organism evidence="2 3">
    <name type="scientific">Anaerotignum lactatifermentans</name>
    <dbReference type="NCBI Taxonomy" id="160404"/>
    <lineage>
        <taxon>Bacteria</taxon>
        <taxon>Bacillati</taxon>
        <taxon>Bacillota</taxon>
        <taxon>Clostridia</taxon>
        <taxon>Lachnospirales</taxon>
        <taxon>Anaerotignaceae</taxon>
        <taxon>Anaerotignum</taxon>
    </lineage>
</organism>
<dbReference type="Proteomes" id="UP000729290">
    <property type="component" value="Unassembled WGS sequence"/>
</dbReference>
<comment type="caution">
    <text evidence="2">The sequence shown here is derived from an EMBL/GenBank/DDBJ whole genome shotgun (WGS) entry which is preliminary data.</text>
</comment>
<sequence>MASKNTDFRTSGFMKVLLPGIVLQSVLMGGGYATGREIIEYGGKFGAIGWVSGVFTFLTFAVIAVLTFELARIYRIYDYKSILKQIIGKAWPIYDFLYVILLFLIISIMASATGEILQQTIGLNYMVGVVILIVIVAFLNFFGSAFIAKFETYGTIALYAAYIIFTIMVITANKDNISAVFANSDTSFVEGATIPLAMWTGIIYSSYNLSAIPAGLFTLRAQTKRSEAVISGIIGALLMTVPWFLTYFAVMGYYPDENIIGASVPWLVMLQSVSDSPIPVLVFGVVAGWTLIETATGMIHALLERLDHSMEESNKEPLSPKMRGLITAGILIVAILFSKIGIINLISMGYSAIAYGFILVYLLPLLTVGLYKVIKNGEVPKKN</sequence>
<evidence type="ECO:0008006" key="4">
    <source>
        <dbReference type="Google" id="ProtNLM"/>
    </source>
</evidence>
<feature type="transmembrane region" description="Helical" evidence="1">
    <location>
        <begin position="228"/>
        <end position="250"/>
    </location>
</feature>
<dbReference type="PANTHER" id="PTHR37814:SF1">
    <property type="entry name" value="MEMBRANE PROTEIN"/>
    <property type="match status" value="1"/>
</dbReference>
<dbReference type="InterPro" id="IPR038728">
    <property type="entry name" value="YkvI-like"/>
</dbReference>
<evidence type="ECO:0000256" key="1">
    <source>
        <dbReference type="SAM" id="Phobius"/>
    </source>
</evidence>
<evidence type="ECO:0000313" key="3">
    <source>
        <dbReference type="Proteomes" id="UP000729290"/>
    </source>
</evidence>
<gene>
    <name evidence="2" type="ORF">H9X83_04935</name>
</gene>
<feature type="transmembrane region" description="Helical" evidence="1">
    <location>
        <begin position="122"/>
        <end position="141"/>
    </location>
</feature>
<protein>
    <recommendedName>
        <fullName evidence="4">Membrane protein YkvI</fullName>
    </recommendedName>
</protein>
<feature type="transmembrane region" description="Helical" evidence="1">
    <location>
        <begin position="192"/>
        <end position="216"/>
    </location>
</feature>
<dbReference type="PANTHER" id="PTHR37814">
    <property type="entry name" value="CONSERVED MEMBRANE PROTEIN"/>
    <property type="match status" value="1"/>
</dbReference>
<proteinExistence type="predicted"/>
<feature type="transmembrane region" description="Helical" evidence="1">
    <location>
        <begin position="45"/>
        <end position="70"/>
    </location>
</feature>
<feature type="transmembrane region" description="Helical" evidence="1">
    <location>
        <begin position="352"/>
        <end position="374"/>
    </location>
</feature>
<name>A0ABS2G7Q0_9FIRM</name>